<proteinExistence type="predicted"/>
<dbReference type="EMBL" id="SPOI01000105">
    <property type="protein sequence ID" value="TIB37354.1"/>
    <property type="molecule type" value="Genomic_DNA"/>
</dbReference>
<gene>
    <name evidence="2" type="ORF">E3P86_02224</name>
    <name evidence="1" type="ORF">E3P90_03888</name>
</gene>
<dbReference type="AlphaFoldDB" id="A0A4T0E587"/>
<evidence type="ECO:0000313" key="3">
    <source>
        <dbReference type="Proteomes" id="UP000306954"/>
    </source>
</evidence>
<accession>A0A4T0E587</accession>
<comment type="caution">
    <text evidence="2">The sequence shown here is derived from an EMBL/GenBank/DDBJ whole genome shotgun (WGS) entry which is preliminary data.</text>
</comment>
<evidence type="ECO:0000313" key="2">
    <source>
        <dbReference type="EMBL" id="TIB37354.1"/>
    </source>
</evidence>
<sequence>MAAKKFPIYVMYRAPRRYLDEFIMRIDDGVKNEGHKNALFLQESDDDTGHTSTHVRAYLNHSIEDLAIININKFWNNRTVTSSKYFTVLTDSLARRDLVEIACIGHNPQNPEDTPNRDNLSIRTFTIHIKDASMCLISLGSGEMEIEDWLA</sequence>
<reference evidence="3 4" key="1">
    <citation type="submission" date="2019-03" db="EMBL/GenBank/DDBJ databases">
        <title>Sequencing 23 genomes of Wallemia ichthyophaga.</title>
        <authorList>
            <person name="Gostincar C."/>
        </authorList>
    </citation>
    <scope>NUCLEOTIDE SEQUENCE [LARGE SCALE GENOMIC DNA]</scope>
    <source>
        <strain evidence="2 4">EXF-6200</strain>
        <strain evidence="1 3">EXF-8621</strain>
    </source>
</reference>
<evidence type="ECO:0000313" key="1">
    <source>
        <dbReference type="EMBL" id="TIB07846.1"/>
    </source>
</evidence>
<evidence type="ECO:0000313" key="4">
    <source>
        <dbReference type="Proteomes" id="UP000310689"/>
    </source>
</evidence>
<dbReference type="Proteomes" id="UP000310689">
    <property type="component" value="Unassembled WGS sequence"/>
</dbReference>
<dbReference type="OrthoDB" id="10297144at2759"/>
<dbReference type="Proteomes" id="UP000306954">
    <property type="component" value="Unassembled WGS sequence"/>
</dbReference>
<name>A0A4T0E587_WALIC</name>
<dbReference type="EMBL" id="SPOF01000074">
    <property type="protein sequence ID" value="TIB07846.1"/>
    <property type="molecule type" value="Genomic_DNA"/>
</dbReference>
<protein>
    <submittedName>
        <fullName evidence="2">Uncharacterized protein</fullName>
    </submittedName>
</protein>
<organism evidence="2 4">
    <name type="scientific">Wallemia ichthyophaga</name>
    <dbReference type="NCBI Taxonomy" id="245174"/>
    <lineage>
        <taxon>Eukaryota</taxon>
        <taxon>Fungi</taxon>
        <taxon>Dikarya</taxon>
        <taxon>Basidiomycota</taxon>
        <taxon>Wallemiomycotina</taxon>
        <taxon>Wallemiomycetes</taxon>
        <taxon>Wallemiales</taxon>
        <taxon>Wallemiaceae</taxon>
        <taxon>Wallemia</taxon>
    </lineage>
</organism>